<keyword evidence="2" id="KW-1185">Reference proteome</keyword>
<accession>A0AAN9QCK4</accession>
<sequence length="128" mass="14833">MFTILATQLRFAYVIFTSFAFFAMKLSIEHLCQDDQGVRCSILPPYVIFTSFAFFAMKLSIEHLCQDDQGVRLGKNRDRLELVVHQIEENVFWDLVQQDSTQIKLGTRFVSSKPVICIASWELVQNHL</sequence>
<proteinExistence type="predicted"/>
<dbReference type="Proteomes" id="UP001367508">
    <property type="component" value="Unassembled WGS sequence"/>
</dbReference>
<dbReference type="AlphaFoldDB" id="A0AAN9QCK4"/>
<name>A0AAN9QCK4_CANGL</name>
<comment type="caution">
    <text evidence="1">The sequence shown here is derived from an EMBL/GenBank/DDBJ whole genome shotgun (WGS) entry which is preliminary data.</text>
</comment>
<organism evidence="1 2">
    <name type="scientific">Canavalia gladiata</name>
    <name type="common">Sword bean</name>
    <name type="synonym">Dolichos gladiatus</name>
    <dbReference type="NCBI Taxonomy" id="3824"/>
    <lineage>
        <taxon>Eukaryota</taxon>
        <taxon>Viridiplantae</taxon>
        <taxon>Streptophyta</taxon>
        <taxon>Embryophyta</taxon>
        <taxon>Tracheophyta</taxon>
        <taxon>Spermatophyta</taxon>
        <taxon>Magnoliopsida</taxon>
        <taxon>eudicotyledons</taxon>
        <taxon>Gunneridae</taxon>
        <taxon>Pentapetalae</taxon>
        <taxon>rosids</taxon>
        <taxon>fabids</taxon>
        <taxon>Fabales</taxon>
        <taxon>Fabaceae</taxon>
        <taxon>Papilionoideae</taxon>
        <taxon>50 kb inversion clade</taxon>
        <taxon>NPAAA clade</taxon>
        <taxon>indigoferoid/millettioid clade</taxon>
        <taxon>Phaseoleae</taxon>
        <taxon>Canavalia</taxon>
    </lineage>
</organism>
<evidence type="ECO:0000313" key="2">
    <source>
        <dbReference type="Proteomes" id="UP001367508"/>
    </source>
</evidence>
<reference evidence="1 2" key="1">
    <citation type="submission" date="2024-01" db="EMBL/GenBank/DDBJ databases">
        <title>The genomes of 5 underutilized Papilionoideae crops provide insights into root nodulation and disease resistanc.</title>
        <authorList>
            <person name="Jiang F."/>
        </authorList>
    </citation>
    <scope>NUCLEOTIDE SEQUENCE [LARGE SCALE GENOMIC DNA]</scope>
    <source>
        <strain evidence="1">LVBAO_FW01</strain>
        <tissue evidence="1">Leaves</tissue>
    </source>
</reference>
<dbReference type="EMBL" id="JAYMYQ010000005">
    <property type="protein sequence ID" value="KAK7330197.1"/>
    <property type="molecule type" value="Genomic_DNA"/>
</dbReference>
<evidence type="ECO:0000313" key="1">
    <source>
        <dbReference type="EMBL" id="KAK7330197.1"/>
    </source>
</evidence>
<gene>
    <name evidence="1" type="ORF">VNO77_24384</name>
</gene>
<protein>
    <submittedName>
        <fullName evidence="1">Uncharacterized protein</fullName>
    </submittedName>
</protein>